<proteinExistence type="predicted"/>
<keyword evidence="2" id="KW-1003">Cell membrane</keyword>
<gene>
    <name evidence="9" type="ORF">GOHSU_44_00040</name>
</gene>
<dbReference type="PANTHER" id="PTHR40077:SF2">
    <property type="entry name" value="MEMBRANE PROTEIN"/>
    <property type="match status" value="1"/>
</dbReference>
<dbReference type="EMBL" id="BANT01000044">
    <property type="protein sequence ID" value="GAC58604.1"/>
    <property type="molecule type" value="Genomic_DNA"/>
</dbReference>
<evidence type="ECO:0000313" key="10">
    <source>
        <dbReference type="Proteomes" id="UP000053405"/>
    </source>
</evidence>
<evidence type="ECO:0000259" key="8">
    <source>
        <dbReference type="Pfam" id="PF12823"/>
    </source>
</evidence>
<dbReference type="AlphaFoldDB" id="L7LCH4"/>
<keyword evidence="10" id="KW-1185">Reference proteome</keyword>
<sequence length="134" mass="14557">MTDQPSPAQSSPAQQGSDQPSTAPAGAAVTVGIDKIKGALLRYRIMAWITGVWLLLLVANMIAEYGFGRDGYPLIAIAHGWIYVLYLITAVDLGMKVRWSAGKTVITCLAGTIPFLSFWFEHIRAQEVKSTFGI</sequence>
<dbReference type="Proteomes" id="UP000053405">
    <property type="component" value="Unassembled WGS sequence"/>
</dbReference>
<feature type="transmembrane region" description="Helical" evidence="7">
    <location>
        <begin position="71"/>
        <end position="89"/>
    </location>
</feature>
<comment type="caution">
    <text evidence="9">The sequence shown here is derived from an EMBL/GenBank/DDBJ whole genome shotgun (WGS) entry which is preliminary data.</text>
</comment>
<keyword evidence="4 7" id="KW-1133">Transmembrane helix</keyword>
<dbReference type="InterPro" id="IPR023845">
    <property type="entry name" value="DUF3817_TM"/>
</dbReference>
<dbReference type="PANTHER" id="PTHR40077">
    <property type="entry name" value="MEMBRANE PROTEIN-RELATED"/>
    <property type="match status" value="1"/>
</dbReference>
<dbReference type="eggNOG" id="ENOG50330UF">
    <property type="taxonomic scope" value="Bacteria"/>
</dbReference>
<name>L7LCH4_9ACTN</name>
<evidence type="ECO:0000256" key="3">
    <source>
        <dbReference type="ARBA" id="ARBA00022692"/>
    </source>
</evidence>
<evidence type="ECO:0000256" key="7">
    <source>
        <dbReference type="SAM" id="Phobius"/>
    </source>
</evidence>
<evidence type="ECO:0000313" key="9">
    <source>
        <dbReference type="EMBL" id="GAC58604.1"/>
    </source>
</evidence>
<evidence type="ECO:0000256" key="6">
    <source>
        <dbReference type="SAM" id="MobiDB-lite"/>
    </source>
</evidence>
<evidence type="ECO:0000256" key="5">
    <source>
        <dbReference type="ARBA" id="ARBA00023136"/>
    </source>
</evidence>
<feature type="region of interest" description="Disordered" evidence="6">
    <location>
        <begin position="1"/>
        <end position="24"/>
    </location>
</feature>
<evidence type="ECO:0000256" key="2">
    <source>
        <dbReference type="ARBA" id="ARBA00022475"/>
    </source>
</evidence>
<feature type="compositionally biased region" description="Low complexity" evidence="6">
    <location>
        <begin position="1"/>
        <end position="21"/>
    </location>
</feature>
<feature type="domain" description="DUF3817" evidence="8">
    <location>
        <begin position="41"/>
        <end position="123"/>
    </location>
</feature>
<evidence type="ECO:0000256" key="4">
    <source>
        <dbReference type="ARBA" id="ARBA00022989"/>
    </source>
</evidence>
<keyword evidence="5 7" id="KW-0472">Membrane</keyword>
<organism evidence="9 10">
    <name type="scientific">Gordonia hirsuta DSM 44140 = NBRC 16056</name>
    <dbReference type="NCBI Taxonomy" id="1121927"/>
    <lineage>
        <taxon>Bacteria</taxon>
        <taxon>Bacillati</taxon>
        <taxon>Actinomycetota</taxon>
        <taxon>Actinomycetes</taxon>
        <taxon>Mycobacteriales</taxon>
        <taxon>Gordoniaceae</taxon>
        <taxon>Gordonia</taxon>
    </lineage>
</organism>
<reference evidence="9 10" key="1">
    <citation type="submission" date="2012-12" db="EMBL/GenBank/DDBJ databases">
        <title>Whole genome shotgun sequence of Gordonia hirsuta NBRC 16056.</title>
        <authorList>
            <person name="Isaki-Nakamura S."/>
            <person name="Hosoyama A."/>
            <person name="Tsuchikane K."/>
            <person name="Katsumata H."/>
            <person name="Baba S."/>
            <person name="Yamazaki S."/>
            <person name="Fujita N."/>
        </authorList>
    </citation>
    <scope>NUCLEOTIDE SEQUENCE [LARGE SCALE GENOMIC DNA]</scope>
    <source>
        <strain evidence="9 10">NBRC 16056</strain>
    </source>
</reference>
<dbReference type="GO" id="GO:0005886">
    <property type="term" value="C:plasma membrane"/>
    <property type="evidence" value="ECO:0007669"/>
    <property type="project" value="UniProtKB-SubCell"/>
</dbReference>
<dbReference type="STRING" id="1121927.GOHSU_44_00040"/>
<protein>
    <recommendedName>
        <fullName evidence="8">DUF3817 domain-containing protein</fullName>
    </recommendedName>
</protein>
<dbReference type="Pfam" id="PF12823">
    <property type="entry name" value="DUF3817"/>
    <property type="match status" value="1"/>
</dbReference>
<comment type="subcellular location">
    <subcellularLocation>
        <location evidence="1">Cell membrane</location>
        <topology evidence="1">Multi-pass membrane protein</topology>
    </subcellularLocation>
</comment>
<keyword evidence="3 7" id="KW-0812">Transmembrane</keyword>
<dbReference type="NCBIfam" id="TIGR03954">
    <property type="entry name" value="integ_memb_HG"/>
    <property type="match status" value="1"/>
</dbReference>
<feature type="transmembrane region" description="Helical" evidence="7">
    <location>
        <begin position="45"/>
        <end position="65"/>
    </location>
</feature>
<accession>L7LCH4</accession>
<evidence type="ECO:0000256" key="1">
    <source>
        <dbReference type="ARBA" id="ARBA00004651"/>
    </source>
</evidence>
<feature type="transmembrane region" description="Helical" evidence="7">
    <location>
        <begin position="101"/>
        <end position="120"/>
    </location>
</feature>